<evidence type="ECO:0000256" key="1">
    <source>
        <dbReference type="SAM" id="MobiDB-lite"/>
    </source>
</evidence>
<organism evidence="2 3">
    <name type="scientific">Microbulbifer pacificus</name>
    <dbReference type="NCBI Taxonomy" id="407164"/>
    <lineage>
        <taxon>Bacteria</taxon>
        <taxon>Pseudomonadati</taxon>
        <taxon>Pseudomonadota</taxon>
        <taxon>Gammaproteobacteria</taxon>
        <taxon>Cellvibrionales</taxon>
        <taxon>Microbulbiferaceae</taxon>
        <taxon>Microbulbifer</taxon>
    </lineage>
</organism>
<keyword evidence="3" id="KW-1185">Reference proteome</keyword>
<name>A0AAU0N4L4_9GAMM</name>
<dbReference type="RefSeq" id="WP_318955482.1">
    <property type="nucleotide sequence ID" value="NZ_CP137555.1"/>
</dbReference>
<dbReference type="KEGG" id="mpaf:R5R33_07925"/>
<feature type="compositionally biased region" description="Basic and acidic residues" evidence="1">
    <location>
        <begin position="21"/>
        <end position="33"/>
    </location>
</feature>
<feature type="region of interest" description="Disordered" evidence="1">
    <location>
        <begin position="1"/>
        <end position="42"/>
    </location>
</feature>
<reference evidence="2 3" key="1">
    <citation type="submission" date="2023-10" db="EMBL/GenBank/DDBJ databases">
        <title>Description of Microbulbifer bruguierae sp. nov., isolated from the sediments of mangrove plant Bruguiera sexangula and comparative genomic analyses of the genus Microbulbifer.</title>
        <authorList>
            <person name="Long M."/>
        </authorList>
    </citation>
    <scope>NUCLEOTIDE SEQUENCE [LARGE SCALE GENOMIC DNA]</scope>
    <source>
        <strain evidence="2 3">SPO729</strain>
    </source>
</reference>
<dbReference type="AlphaFoldDB" id="A0AAU0N4L4"/>
<proteinExistence type="predicted"/>
<accession>A0AAU0N4L4</accession>
<protein>
    <submittedName>
        <fullName evidence="2">Uncharacterized protein</fullName>
    </submittedName>
</protein>
<evidence type="ECO:0000313" key="3">
    <source>
        <dbReference type="Proteomes" id="UP001302477"/>
    </source>
</evidence>
<evidence type="ECO:0000313" key="2">
    <source>
        <dbReference type="EMBL" id="WOX07049.1"/>
    </source>
</evidence>
<dbReference type="EMBL" id="CP137555">
    <property type="protein sequence ID" value="WOX07049.1"/>
    <property type="molecule type" value="Genomic_DNA"/>
</dbReference>
<feature type="compositionally biased region" description="Polar residues" evidence="1">
    <location>
        <begin position="1"/>
        <end position="13"/>
    </location>
</feature>
<gene>
    <name evidence="2" type="ORF">R5R33_07925</name>
</gene>
<sequence length="59" mass="6650">MNTHLSVKPQSSPKPALLAEQQKHEQEQQDKRHTPGKAAANLGLRYPKDLERCFVLGNN</sequence>
<dbReference type="Proteomes" id="UP001302477">
    <property type="component" value="Chromosome"/>
</dbReference>